<name>A0A811FZW1_CORDP</name>
<proteinExistence type="predicted"/>
<comment type="caution">
    <text evidence="1">The sequence shown here is derived from an EMBL/GenBank/DDBJ whole genome shotgun (WGS) entry which is preliminary data.</text>
</comment>
<accession>A0A811FZW1</accession>
<sequence>MNTMCVLSPFVPGGTLVKALAIDVYGTPVAVTDNE</sequence>
<gene>
    <name evidence="1" type="ORF">CIP107547_00122</name>
</gene>
<evidence type="ECO:0000313" key="2">
    <source>
        <dbReference type="Proteomes" id="UP000480222"/>
    </source>
</evidence>
<dbReference type="AlphaFoldDB" id="A0A811FZW1"/>
<dbReference type="EMBL" id="CADDAV010000001">
    <property type="protein sequence ID" value="CAB0578746.1"/>
    <property type="molecule type" value="Genomic_DNA"/>
</dbReference>
<evidence type="ECO:0000313" key="1">
    <source>
        <dbReference type="EMBL" id="CAB0578746.1"/>
    </source>
</evidence>
<organism evidence="1 2">
    <name type="scientific">Corynebacterium diphtheriae</name>
    <dbReference type="NCBI Taxonomy" id="1717"/>
    <lineage>
        <taxon>Bacteria</taxon>
        <taxon>Bacillati</taxon>
        <taxon>Actinomycetota</taxon>
        <taxon>Actinomycetes</taxon>
        <taxon>Mycobacteriales</taxon>
        <taxon>Corynebacteriaceae</taxon>
        <taxon>Corynebacterium</taxon>
    </lineage>
</organism>
<dbReference type="KEGG" id="cdip:ERS451417_02406"/>
<dbReference type="Proteomes" id="UP000480222">
    <property type="component" value="Unassembled WGS sequence"/>
</dbReference>
<protein>
    <submittedName>
        <fullName evidence="1">Uncharacterized protein</fullName>
    </submittedName>
</protein>
<reference evidence="1 2" key="1">
    <citation type="submission" date="2020-02" db="EMBL/GenBank/DDBJ databases">
        <authorList>
            <person name="Brisse S."/>
        </authorList>
    </citation>
    <scope>NUCLEOTIDE SEQUENCE [LARGE SCALE GENOMIC DNA]</scope>
    <source>
        <strain evidence="1">CIP107547</strain>
    </source>
</reference>